<reference evidence="2" key="1">
    <citation type="submission" date="2022-11" db="EMBL/GenBank/DDBJ databases">
        <title>Biodiversity and phylogenetic relationships of bacteria.</title>
        <authorList>
            <person name="Machado R.A.R."/>
            <person name="Bhat A."/>
            <person name="Loulou A."/>
            <person name="Kallel S."/>
        </authorList>
    </citation>
    <scope>NUCLEOTIDE SEQUENCE</scope>
    <source>
        <strain evidence="2">K-TC2</strain>
    </source>
</reference>
<dbReference type="AlphaFoldDB" id="A0A9X3E1C9"/>
<proteinExistence type="predicted"/>
<comment type="caution">
    <text evidence="2">The sequence shown here is derived from an EMBL/GenBank/DDBJ whole genome shotgun (WGS) entry which is preliminary data.</text>
</comment>
<organism evidence="2 3">
    <name type="scientific">Kaistia nematophila</name>
    <dbReference type="NCBI Taxonomy" id="2994654"/>
    <lineage>
        <taxon>Bacteria</taxon>
        <taxon>Pseudomonadati</taxon>
        <taxon>Pseudomonadota</taxon>
        <taxon>Alphaproteobacteria</taxon>
        <taxon>Hyphomicrobiales</taxon>
        <taxon>Kaistiaceae</taxon>
        <taxon>Kaistia</taxon>
    </lineage>
</organism>
<keyword evidence="3" id="KW-1185">Reference proteome</keyword>
<keyword evidence="1" id="KW-1133">Transmembrane helix</keyword>
<feature type="transmembrane region" description="Helical" evidence="1">
    <location>
        <begin position="36"/>
        <end position="61"/>
    </location>
</feature>
<gene>
    <name evidence="2" type="ORF">OSH07_01685</name>
</gene>
<dbReference type="RefSeq" id="WP_266336866.1">
    <property type="nucleotide sequence ID" value="NZ_JAPKNK010000001.1"/>
</dbReference>
<evidence type="ECO:0000313" key="2">
    <source>
        <dbReference type="EMBL" id="MCX5567898.1"/>
    </source>
</evidence>
<keyword evidence="1" id="KW-0472">Membrane</keyword>
<evidence type="ECO:0000313" key="3">
    <source>
        <dbReference type="Proteomes" id="UP001144805"/>
    </source>
</evidence>
<sequence length="474" mass="50656">MTDTTIPPVRTGGSALAAAQSPAANKFYFIAWRWHFYAGLYVIPFLIMLATTGLVMLWISWMAGVGAERMAVQPGGVALSASTLQMAAEAAIPGGRAIQYVEPLAADRVAVFSVATEAGNTGVALSPYTGEVLHTFPWRAGAYDLANKIHGTLLLGAFGDRLIEIAASLGLVMVASGVYLHWPRRGASWRNALVPRLSARGRTFWKSLHGVVGFWVSLMLIVFLISGLSWAGIWGEKIVQAWSTFPAEKWDSVPLSDDVHAGMNHGAAKEVPWGLEQTPMPASGSLKGTAAIEGTVDIDSVADFARSLGFVGRFQVNLPKGDAGVWTISHDSMSNDGPDPAADRTIHIDRFTGNVLADVRYADYSPYAKAMAWGIAFHEGDLGVWNFVLNTVFCLSVIGVAVSGLVMWWRRRPSGAGRLAAPPRPEDVPFWKGAAALVVVLGIAFPLAGATIVAVLLLDATLLRLLPGLRRALA</sequence>
<feature type="transmembrane region" description="Helical" evidence="1">
    <location>
        <begin position="162"/>
        <end position="182"/>
    </location>
</feature>
<accession>A0A9X3E1C9</accession>
<dbReference type="Pfam" id="PF03929">
    <property type="entry name" value="PepSY_TM"/>
    <property type="match status" value="1"/>
</dbReference>
<dbReference type="EMBL" id="JAPKNK010000001">
    <property type="protein sequence ID" value="MCX5567898.1"/>
    <property type="molecule type" value="Genomic_DNA"/>
</dbReference>
<keyword evidence="1" id="KW-0812">Transmembrane</keyword>
<feature type="transmembrane region" description="Helical" evidence="1">
    <location>
        <begin position="203"/>
        <end position="225"/>
    </location>
</feature>
<evidence type="ECO:0000256" key="1">
    <source>
        <dbReference type="SAM" id="Phobius"/>
    </source>
</evidence>
<feature type="transmembrane region" description="Helical" evidence="1">
    <location>
        <begin position="430"/>
        <end position="458"/>
    </location>
</feature>
<dbReference type="PANTHER" id="PTHR34219">
    <property type="entry name" value="IRON-REGULATED INNER MEMBRANE PROTEIN-RELATED"/>
    <property type="match status" value="1"/>
</dbReference>
<dbReference type="PANTHER" id="PTHR34219:SF1">
    <property type="entry name" value="PEPSY DOMAIN-CONTAINING PROTEIN"/>
    <property type="match status" value="1"/>
</dbReference>
<name>A0A9X3E1C9_9HYPH</name>
<dbReference type="InterPro" id="IPR005625">
    <property type="entry name" value="PepSY-ass_TM"/>
</dbReference>
<feature type="transmembrane region" description="Helical" evidence="1">
    <location>
        <begin position="387"/>
        <end position="409"/>
    </location>
</feature>
<dbReference type="Proteomes" id="UP001144805">
    <property type="component" value="Unassembled WGS sequence"/>
</dbReference>
<protein>
    <submittedName>
        <fullName evidence="2">PepSY domain-containing protein</fullName>
    </submittedName>
</protein>